<dbReference type="RefSeq" id="WP_093581312.1">
    <property type="nucleotide sequence ID" value="NZ_FPBA01000014.1"/>
</dbReference>
<dbReference type="Pfam" id="PF05199">
    <property type="entry name" value="GMC_oxred_C"/>
    <property type="match status" value="1"/>
</dbReference>
<proteinExistence type="inferred from homology"/>
<reference evidence="20" key="1">
    <citation type="submission" date="2016-10" db="EMBL/GenBank/DDBJ databases">
        <authorList>
            <person name="Varghese N."/>
            <person name="Submissions S."/>
        </authorList>
    </citation>
    <scope>NUCLEOTIDE SEQUENCE [LARGE SCALE GENOMIC DNA]</scope>
    <source>
        <strain evidence="20">DSM 46136</strain>
    </source>
</reference>
<evidence type="ECO:0000256" key="5">
    <source>
        <dbReference type="ARBA" id="ARBA00022827"/>
    </source>
</evidence>
<evidence type="ECO:0000256" key="11">
    <source>
        <dbReference type="ARBA" id="ARBA00038856"/>
    </source>
</evidence>
<dbReference type="STRING" id="1296565.SAMN05660657_03547"/>
<evidence type="ECO:0000259" key="18">
    <source>
        <dbReference type="Pfam" id="PF05199"/>
    </source>
</evidence>
<evidence type="ECO:0000256" key="4">
    <source>
        <dbReference type="ARBA" id="ARBA00022630"/>
    </source>
</evidence>
<keyword evidence="10" id="KW-0413">Isomerase</keyword>
<dbReference type="Gene3D" id="3.50.50.60">
    <property type="entry name" value="FAD/NAD(P)-binding domain"/>
    <property type="match status" value="3"/>
</dbReference>
<evidence type="ECO:0000256" key="16">
    <source>
        <dbReference type="SAM" id="MobiDB-lite"/>
    </source>
</evidence>
<dbReference type="InterPro" id="IPR036188">
    <property type="entry name" value="FAD/NAD-bd_sf"/>
</dbReference>
<feature type="domain" description="Glucose-methanol-choline oxidoreductase C-terminal" evidence="18">
    <location>
        <begin position="500"/>
        <end position="558"/>
    </location>
</feature>
<evidence type="ECO:0000313" key="20">
    <source>
        <dbReference type="Proteomes" id="UP000199546"/>
    </source>
</evidence>
<name>A0A1I7BGB4_9ACTN</name>
<evidence type="ECO:0000256" key="3">
    <source>
        <dbReference type="ARBA" id="ARBA00022548"/>
    </source>
</evidence>
<evidence type="ECO:0000256" key="8">
    <source>
        <dbReference type="ARBA" id="ARBA00023166"/>
    </source>
</evidence>
<feature type="domain" description="Glucose-methanol-choline oxidoreductase N-terminal" evidence="17">
    <location>
        <begin position="209"/>
        <end position="305"/>
    </location>
</feature>
<dbReference type="EC" id="1.1.3.6" evidence="13"/>
<evidence type="ECO:0000256" key="10">
    <source>
        <dbReference type="ARBA" id="ARBA00023235"/>
    </source>
</evidence>
<dbReference type="GO" id="GO:0050660">
    <property type="term" value="F:flavin adenine dinucleotide binding"/>
    <property type="evidence" value="ECO:0007669"/>
    <property type="project" value="InterPro"/>
</dbReference>
<gene>
    <name evidence="19" type="ORF">SAMN05660657_03547</name>
</gene>
<accession>A0A1I7BGB4</accession>
<dbReference type="InterPro" id="IPR007867">
    <property type="entry name" value="GMC_OxRtase_C"/>
</dbReference>
<evidence type="ECO:0000256" key="9">
    <source>
        <dbReference type="ARBA" id="ARBA00023221"/>
    </source>
</evidence>
<dbReference type="EMBL" id="FPBA01000014">
    <property type="protein sequence ID" value="SFT86210.1"/>
    <property type="molecule type" value="Genomic_DNA"/>
</dbReference>
<dbReference type="Proteomes" id="UP000199546">
    <property type="component" value="Unassembled WGS sequence"/>
</dbReference>
<comment type="cofactor">
    <cofactor evidence="1">
        <name>FAD</name>
        <dbReference type="ChEBI" id="CHEBI:57692"/>
    </cofactor>
</comment>
<evidence type="ECO:0000256" key="12">
    <source>
        <dbReference type="ARBA" id="ARBA00049645"/>
    </source>
</evidence>
<keyword evidence="20" id="KW-1185">Reference proteome</keyword>
<evidence type="ECO:0000313" key="19">
    <source>
        <dbReference type="EMBL" id="SFT86210.1"/>
    </source>
</evidence>
<keyword evidence="6" id="KW-0560">Oxidoreductase</keyword>
<keyword evidence="7" id="KW-0443">Lipid metabolism</keyword>
<comment type="similarity">
    <text evidence="2">Belongs to the GMC oxidoreductase family.</text>
</comment>
<evidence type="ECO:0000256" key="1">
    <source>
        <dbReference type="ARBA" id="ARBA00001974"/>
    </source>
</evidence>
<dbReference type="PANTHER" id="PTHR47470">
    <property type="entry name" value="CHOLESTEROL OXIDASE"/>
    <property type="match status" value="1"/>
</dbReference>
<organism evidence="19 20">
    <name type="scientific">Geodermatophilus amargosae</name>
    <dbReference type="NCBI Taxonomy" id="1296565"/>
    <lineage>
        <taxon>Bacteria</taxon>
        <taxon>Bacillati</taxon>
        <taxon>Actinomycetota</taxon>
        <taxon>Actinomycetes</taxon>
        <taxon>Geodermatophilales</taxon>
        <taxon>Geodermatophilaceae</taxon>
        <taxon>Geodermatophilus</taxon>
    </lineage>
</organism>
<keyword evidence="3" id="KW-0153">Cholesterol metabolism</keyword>
<evidence type="ECO:0000256" key="14">
    <source>
        <dbReference type="ARBA" id="ARBA00049744"/>
    </source>
</evidence>
<evidence type="ECO:0000256" key="13">
    <source>
        <dbReference type="ARBA" id="ARBA00049723"/>
    </source>
</evidence>
<dbReference type="GO" id="GO:0004769">
    <property type="term" value="F:steroid Delta-isomerase activity"/>
    <property type="evidence" value="ECO:0007669"/>
    <property type="project" value="UniProtKB-EC"/>
</dbReference>
<dbReference type="EC" id="5.3.3.1" evidence="11"/>
<keyword evidence="8" id="KW-1207">Sterol metabolism</keyword>
<protein>
    <recommendedName>
        <fullName evidence="14">Cholesterol oxidase</fullName>
        <ecNumber evidence="13">1.1.3.6</ecNumber>
        <ecNumber evidence="11">5.3.3.1</ecNumber>
    </recommendedName>
    <alternativeName>
        <fullName evidence="15">Cholesterol isomerase</fullName>
    </alternativeName>
</protein>
<dbReference type="InterPro" id="IPR000172">
    <property type="entry name" value="GMC_OxRdtase_N"/>
</dbReference>
<evidence type="ECO:0000256" key="2">
    <source>
        <dbReference type="ARBA" id="ARBA00010790"/>
    </source>
</evidence>
<dbReference type="InterPro" id="IPR052542">
    <property type="entry name" value="Cholesterol_Oxidase"/>
</dbReference>
<evidence type="ECO:0000259" key="17">
    <source>
        <dbReference type="Pfam" id="PF00732"/>
    </source>
</evidence>
<comment type="pathway">
    <text evidence="12">Steroid metabolism; cholesterol degradation.</text>
</comment>
<evidence type="ECO:0000256" key="15">
    <source>
        <dbReference type="ARBA" id="ARBA00049778"/>
    </source>
</evidence>
<keyword evidence="5" id="KW-0274">FAD</keyword>
<evidence type="ECO:0000256" key="6">
    <source>
        <dbReference type="ARBA" id="ARBA00023002"/>
    </source>
</evidence>
<feature type="region of interest" description="Disordered" evidence="16">
    <location>
        <begin position="576"/>
        <end position="600"/>
    </location>
</feature>
<dbReference type="GO" id="GO:0016995">
    <property type="term" value="F:cholesterol oxidase activity"/>
    <property type="evidence" value="ECO:0007669"/>
    <property type="project" value="UniProtKB-EC"/>
</dbReference>
<dbReference type="AlphaFoldDB" id="A0A1I7BGB4"/>
<sequence>MTVTAPPAPGTPEHVDTVVVGSGFGGSVAAYRLAEAGVGVLVLERGKAYPPGSFARTPAAMSRNLWDPSQGLHGLFDVWTFRGLEGVVSSGLGGGSLVYANVLLRKDEKWFVHESPVPGGGYENWPVSRADLDPHYDVVEQMLGATPHPYPDTPKTAAMRDSARRLGLDWQLPNLAVTFAPGPGEPPVPGAPVPDPPYGNLHGLPRRTCRLIGECDVGCNEGAKNSLDHTYLSAAAHAGARIRTRCEVRGFTPRVGGGYEVRYVVHDPAAEGHRTRTGALPQHRVTCDRLVLAAGTFGSTYLLLRNRSSLPGLSRALGTRFCGNGDLLTFLLDASDPSAPDRHRRIEASRGPVITSAIRVGDAVDGRGDGGRGFYVQDAGYPVFVDWLVEATQLPGTARRVARFALSRLGARLRGSPKTGLSAELAALLGPGRLSDGSLPLLGMGRDVPDGVMRLRGGHLDVDWTTTTSRDYFEGVRDTMRRIADDLGADFRDNPLWWRRRVVTVHPLGGAPMGRHAGEGVCDPYGEVFGFPGLFLLDGSSMPGPVGANPSLTIAALADRACDHLLSTRWTPARQRGSVAATAAGGTPSAEPGPPADRRRVGATSLSFTEEMKGFLALDVDDPVEGAALGRQLGQRLAFHLTITADDVERFVADRDHEGVAVGWVDSDVLGGRLSVTRGWFNLFTRDDDPSRRRMLYRLHFADGTGSPLTLVGVKDVHDDPGLDVWRDTSTLSVRVLSGHVAPGGDGGARVVGAGVIEILPADFARQLTTFRTEGPNPLEAVGAFGRLFLGQLWEVYGRQLERAGR</sequence>
<dbReference type="Pfam" id="PF13450">
    <property type="entry name" value="NAD_binding_8"/>
    <property type="match status" value="1"/>
</dbReference>
<dbReference type="Pfam" id="PF00732">
    <property type="entry name" value="GMC_oxred_N"/>
    <property type="match status" value="1"/>
</dbReference>
<dbReference type="PANTHER" id="PTHR47470:SF1">
    <property type="entry name" value="FAD-DEPENDENT OXIDOREDUCTASE 2 FAD BINDING DOMAIN-CONTAINING PROTEIN"/>
    <property type="match status" value="1"/>
</dbReference>
<dbReference type="GO" id="GO:0008203">
    <property type="term" value="P:cholesterol metabolic process"/>
    <property type="evidence" value="ECO:0007669"/>
    <property type="project" value="UniProtKB-KW"/>
</dbReference>
<keyword evidence="4" id="KW-0285">Flavoprotein</keyword>
<dbReference type="OrthoDB" id="517968at2"/>
<evidence type="ECO:0000256" key="7">
    <source>
        <dbReference type="ARBA" id="ARBA00023098"/>
    </source>
</evidence>
<keyword evidence="9" id="KW-0753">Steroid metabolism</keyword>
<dbReference type="SUPFAM" id="SSF51905">
    <property type="entry name" value="FAD/NAD(P)-binding domain"/>
    <property type="match status" value="1"/>
</dbReference>